<name>A0ABQ0M741_MYCCL</name>
<dbReference type="PANTHER" id="PTHR40465">
    <property type="entry name" value="CHROMOSOME 1, WHOLE GENOME SHOTGUN SEQUENCE"/>
    <property type="match status" value="1"/>
</dbReference>
<accession>A0ABQ0M741</accession>
<feature type="transmembrane region" description="Helical" evidence="1">
    <location>
        <begin position="122"/>
        <end position="142"/>
    </location>
</feature>
<feature type="transmembrane region" description="Helical" evidence="1">
    <location>
        <begin position="52"/>
        <end position="71"/>
    </location>
</feature>
<dbReference type="PANTHER" id="PTHR40465:SF1">
    <property type="entry name" value="DUF6534 DOMAIN-CONTAINING PROTEIN"/>
    <property type="match status" value="1"/>
</dbReference>
<gene>
    <name evidence="3" type="ORF">MCHLO_15519</name>
</gene>
<keyword evidence="4" id="KW-1185">Reference proteome</keyword>
<keyword evidence="1" id="KW-0472">Membrane</keyword>
<proteinExistence type="predicted"/>
<dbReference type="EMBL" id="DF849829">
    <property type="protein sequence ID" value="GAT59195.1"/>
    <property type="molecule type" value="Genomic_DNA"/>
</dbReference>
<reference evidence="3" key="1">
    <citation type="submission" date="2014-09" db="EMBL/GenBank/DDBJ databases">
        <title>Genome sequence of the luminous mushroom Mycena chlorophos for searching fungal bioluminescence genes.</title>
        <authorList>
            <person name="Tanaka Y."/>
            <person name="Kasuga D."/>
            <person name="Oba Y."/>
            <person name="Hase S."/>
            <person name="Sato K."/>
            <person name="Oba Y."/>
            <person name="Sakakibara Y."/>
        </authorList>
    </citation>
    <scope>NUCLEOTIDE SEQUENCE</scope>
</reference>
<keyword evidence="1" id="KW-0812">Transmembrane</keyword>
<sequence>MGSNLSTIGPAEIAHGPLFIGLFLNVVLYGIMIIQTYMYFLTYTRDKAWTKAFVAVILLLDTLNTVFDFAYLYKCLIKNFGNVEVLARADWLFATDPATTAIIAVAVQLFYAWRVKVLTGNLWLVAAVVGSAFVAFAGGIGTSVEVHLHPYFINFISFKSVVITWLAGSAVADVIITSILVVHLRSHKSGLAGSDLLVDRIIRMTVQTGLATSLCATIDLILYLTDPVALYASCFLRQQALSVYKPPDFQYPALQAIHELLAQLVELAEHTRRIIRRYWVDLETRIVGSAVEKSRIAFHRVRRGSGTNADEGEVAGQMTDEGGVKCVDYCDRLY</sequence>
<organism evidence="3 4">
    <name type="scientific">Mycena chlorophos</name>
    <name type="common">Agaric fungus</name>
    <name type="synonym">Agaricus chlorophos</name>
    <dbReference type="NCBI Taxonomy" id="658473"/>
    <lineage>
        <taxon>Eukaryota</taxon>
        <taxon>Fungi</taxon>
        <taxon>Dikarya</taxon>
        <taxon>Basidiomycota</taxon>
        <taxon>Agaricomycotina</taxon>
        <taxon>Agaricomycetes</taxon>
        <taxon>Agaricomycetidae</taxon>
        <taxon>Agaricales</taxon>
        <taxon>Marasmiineae</taxon>
        <taxon>Mycenaceae</taxon>
        <taxon>Mycena</taxon>
    </lineage>
</organism>
<evidence type="ECO:0000313" key="3">
    <source>
        <dbReference type="EMBL" id="GAT59195.1"/>
    </source>
</evidence>
<dbReference type="Proteomes" id="UP000815677">
    <property type="component" value="Unassembled WGS sequence"/>
</dbReference>
<feature type="transmembrane region" description="Helical" evidence="1">
    <location>
        <begin position="91"/>
        <end position="110"/>
    </location>
</feature>
<evidence type="ECO:0000313" key="4">
    <source>
        <dbReference type="Proteomes" id="UP000815677"/>
    </source>
</evidence>
<protein>
    <recommendedName>
        <fullName evidence="2">DUF6534 domain-containing protein</fullName>
    </recommendedName>
</protein>
<dbReference type="InterPro" id="IPR045339">
    <property type="entry name" value="DUF6534"/>
</dbReference>
<evidence type="ECO:0000259" key="2">
    <source>
        <dbReference type="Pfam" id="PF20152"/>
    </source>
</evidence>
<feature type="transmembrane region" description="Helical" evidence="1">
    <location>
        <begin position="20"/>
        <end position="40"/>
    </location>
</feature>
<dbReference type="Pfam" id="PF20152">
    <property type="entry name" value="DUF6534"/>
    <property type="match status" value="1"/>
</dbReference>
<feature type="domain" description="DUF6534" evidence="2">
    <location>
        <begin position="169"/>
        <end position="231"/>
    </location>
</feature>
<feature type="transmembrane region" description="Helical" evidence="1">
    <location>
        <begin position="162"/>
        <end position="182"/>
    </location>
</feature>
<evidence type="ECO:0000256" key="1">
    <source>
        <dbReference type="SAM" id="Phobius"/>
    </source>
</evidence>
<keyword evidence="1" id="KW-1133">Transmembrane helix</keyword>